<keyword evidence="1" id="KW-0175">Coiled coil</keyword>
<feature type="compositionally biased region" description="Basic and acidic residues" evidence="2">
    <location>
        <begin position="116"/>
        <end position="125"/>
    </location>
</feature>
<organism evidence="3">
    <name type="scientific">Spongospora subterranea</name>
    <dbReference type="NCBI Taxonomy" id="70186"/>
    <lineage>
        <taxon>Eukaryota</taxon>
        <taxon>Sar</taxon>
        <taxon>Rhizaria</taxon>
        <taxon>Endomyxa</taxon>
        <taxon>Phytomyxea</taxon>
        <taxon>Plasmodiophorida</taxon>
        <taxon>Plasmodiophoridae</taxon>
        <taxon>Spongospora</taxon>
    </lineage>
</organism>
<evidence type="ECO:0000256" key="1">
    <source>
        <dbReference type="SAM" id="Coils"/>
    </source>
</evidence>
<evidence type="ECO:0000313" key="3">
    <source>
        <dbReference type="EMBL" id="CRZ04672.1"/>
    </source>
</evidence>
<dbReference type="EMBL" id="HACM01004230">
    <property type="protein sequence ID" value="CRZ04672.1"/>
    <property type="molecule type" value="Transcribed_RNA"/>
</dbReference>
<reference evidence="3" key="1">
    <citation type="submission" date="2015-04" db="EMBL/GenBank/DDBJ databases">
        <title>The genome sequence of the plant pathogenic Rhizarian Plasmodiophora brassicae reveals insights in its biotrophic life cycle and the origin of chitin synthesis.</title>
        <authorList>
            <person name="Schwelm A."/>
            <person name="Fogelqvist J."/>
            <person name="Knaust A."/>
            <person name="Julke S."/>
            <person name="Lilja T."/>
            <person name="Dhandapani V."/>
            <person name="Bonilla-Rosso G."/>
            <person name="Karlsson M."/>
            <person name="Shevchenko A."/>
            <person name="Choi S.R."/>
            <person name="Kim H.G."/>
            <person name="Park J.Y."/>
            <person name="Lim Y.P."/>
            <person name="Ludwig-Muller J."/>
            <person name="Dixelius C."/>
        </authorList>
    </citation>
    <scope>NUCLEOTIDE SEQUENCE</scope>
    <source>
        <tissue evidence="3">Potato root galls</tissue>
    </source>
</reference>
<name>A0A0H5QSL7_9EUKA</name>
<feature type="compositionally biased region" description="Polar residues" evidence="2">
    <location>
        <begin position="1"/>
        <end position="28"/>
    </location>
</feature>
<feature type="region of interest" description="Disordered" evidence="2">
    <location>
        <begin position="96"/>
        <end position="150"/>
    </location>
</feature>
<sequence>MMVESANQRLTPMNVSRNGSLPSKSSHPSDILRREMLEMENRLAKIKQTQQEARLKYESILSKNKGCLWENSRPQSIRKFAAAILAKSEQTKPVGIRQMKPGSRRIPGRPNNVVGNDRRKGKPDPSVRFGGLTIHENGTTNKSSKAGNASSLEDIHDGIAAQPSERSYGSDMIEDPRPFQEARNAWLESRRNLETNELFEIESTQTNSMEMPTESRARCSCYHCYAIIFADQSFLDPLVKHRFCNQSCSSQYFEENRISCHSSTCFKVDGGRYMIISDACIHSEFHIGVLSSRCTTRG</sequence>
<protein>
    <submittedName>
        <fullName evidence="3">Uncharacterized protein</fullName>
    </submittedName>
</protein>
<feature type="region of interest" description="Disordered" evidence="2">
    <location>
        <begin position="1"/>
        <end position="29"/>
    </location>
</feature>
<accession>A0A0H5QSL7</accession>
<feature type="compositionally biased region" description="Polar residues" evidence="2">
    <location>
        <begin position="136"/>
        <end position="150"/>
    </location>
</feature>
<feature type="coiled-coil region" evidence="1">
    <location>
        <begin position="29"/>
        <end position="56"/>
    </location>
</feature>
<evidence type="ECO:0000256" key="2">
    <source>
        <dbReference type="SAM" id="MobiDB-lite"/>
    </source>
</evidence>
<proteinExistence type="predicted"/>
<dbReference type="AlphaFoldDB" id="A0A0H5QSL7"/>